<organism evidence="1 2">
    <name type="scientific">Phaseolus angularis</name>
    <name type="common">Azuki bean</name>
    <name type="synonym">Vigna angularis</name>
    <dbReference type="NCBI Taxonomy" id="3914"/>
    <lineage>
        <taxon>Eukaryota</taxon>
        <taxon>Viridiplantae</taxon>
        <taxon>Streptophyta</taxon>
        <taxon>Embryophyta</taxon>
        <taxon>Tracheophyta</taxon>
        <taxon>Spermatophyta</taxon>
        <taxon>Magnoliopsida</taxon>
        <taxon>eudicotyledons</taxon>
        <taxon>Gunneridae</taxon>
        <taxon>Pentapetalae</taxon>
        <taxon>rosids</taxon>
        <taxon>fabids</taxon>
        <taxon>Fabales</taxon>
        <taxon>Fabaceae</taxon>
        <taxon>Papilionoideae</taxon>
        <taxon>50 kb inversion clade</taxon>
        <taxon>NPAAA clade</taxon>
        <taxon>indigoferoid/millettioid clade</taxon>
        <taxon>Phaseoleae</taxon>
        <taxon>Vigna</taxon>
    </lineage>
</organism>
<comment type="caution">
    <text evidence="1">The sequence shown here is derived from an EMBL/GenBank/DDBJ whole genome shotgun (WGS) entry which is preliminary data.</text>
</comment>
<dbReference type="PANTHER" id="PTHR33148">
    <property type="entry name" value="PLASTID MOVEMENT IMPAIRED PROTEIN-RELATED"/>
    <property type="match status" value="1"/>
</dbReference>
<dbReference type="Pfam" id="PF14009">
    <property type="entry name" value="PADRE"/>
    <property type="match status" value="1"/>
</dbReference>
<evidence type="ECO:0000313" key="2">
    <source>
        <dbReference type="Proteomes" id="UP000743370"/>
    </source>
</evidence>
<proteinExistence type="predicted"/>
<dbReference type="EMBL" id="JABFOF010000004">
    <property type="protein sequence ID" value="KAG2399611.1"/>
    <property type="molecule type" value="Genomic_DNA"/>
</dbReference>
<dbReference type="InterPro" id="IPR025322">
    <property type="entry name" value="PADRE_dom"/>
</dbReference>
<reference evidence="1 2" key="1">
    <citation type="submission" date="2020-05" db="EMBL/GenBank/DDBJ databases">
        <title>Vigna angularis (adzuki bean) Var. LongXiaoDou No. 4 denovo assembly.</title>
        <authorList>
            <person name="Xiang H."/>
        </authorList>
    </citation>
    <scope>NUCLEOTIDE SEQUENCE [LARGE SCALE GENOMIC DNA]</scope>
    <source>
        <tissue evidence="1">Leaf</tissue>
    </source>
</reference>
<name>A0A8T0KJG7_PHAAN</name>
<evidence type="ECO:0000313" key="1">
    <source>
        <dbReference type="EMBL" id="KAG2399611.1"/>
    </source>
</evidence>
<accession>A0A8T0KJG7</accession>
<protein>
    <submittedName>
        <fullName evidence="1">Uncharacterized protein</fullName>
    </submittedName>
</protein>
<gene>
    <name evidence="1" type="ORF">HKW66_Vig0105360</name>
</gene>
<dbReference type="Proteomes" id="UP000743370">
    <property type="component" value="Unassembled WGS sequence"/>
</dbReference>
<dbReference type="PANTHER" id="PTHR33148:SF2">
    <property type="entry name" value="DUF4228 DOMAIN-CONTAINING PROTEIN"/>
    <property type="match status" value="1"/>
</dbReference>
<dbReference type="AlphaFoldDB" id="A0A8T0KJG7"/>
<sequence>MPTQSNQTTCMIWKCIDGIDCYGTTIYYAKSYRSIVAASIGSGSCIMPKKVKIVRVAKPDGKILEFGTPIHVKDILTNYPAYGVGVSKKVTEPLSADHELKSGRMYYLLPSLRSPPNLASLRSAETDGGIKRIKVIITKQQLERLVNKQISVEDILSEVQTFGVKFLDNRKPKLDSIPEENE</sequence>